<sequence>MAKKNSSAVLVNYWRGLKKSQKDQLAEVLGTSPGYLRQVFLYGKQVGAIMARDLSQHTGLGASEFRRDIFGDQAA</sequence>
<keyword evidence="1" id="KW-0456">Lyase</keyword>
<dbReference type="GO" id="GO:0016829">
    <property type="term" value="F:lyase activity"/>
    <property type="evidence" value="ECO:0007669"/>
    <property type="project" value="UniProtKB-KW"/>
</dbReference>
<dbReference type="STRING" id="355243.SAMN03080615_01640"/>
<keyword evidence="2" id="KW-1185">Reference proteome</keyword>
<accession>A0A1H9GEX1</accession>
<name>A0A1H9GEX1_9GAMM</name>
<reference evidence="2" key="1">
    <citation type="submission" date="2016-10" db="EMBL/GenBank/DDBJ databases">
        <authorList>
            <person name="Varghese N."/>
            <person name="Submissions S."/>
        </authorList>
    </citation>
    <scope>NUCLEOTIDE SEQUENCE [LARGE SCALE GENOMIC DNA]</scope>
    <source>
        <strain evidence="2">DSM 18887</strain>
    </source>
</reference>
<organism evidence="1 2">
    <name type="scientific">Amphritea atlantica</name>
    <dbReference type="NCBI Taxonomy" id="355243"/>
    <lineage>
        <taxon>Bacteria</taxon>
        <taxon>Pseudomonadati</taxon>
        <taxon>Pseudomonadota</taxon>
        <taxon>Gammaproteobacteria</taxon>
        <taxon>Oceanospirillales</taxon>
        <taxon>Oceanospirillaceae</taxon>
        <taxon>Amphritea</taxon>
    </lineage>
</organism>
<dbReference type="AlphaFoldDB" id="A0A1H9GEX1"/>
<proteinExistence type="predicted"/>
<gene>
    <name evidence="1" type="ORF">SAMN03080615_01640</name>
</gene>
<dbReference type="RefSeq" id="WP_091356459.1">
    <property type="nucleotide sequence ID" value="NZ_AP025284.1"/>
</dbReference>
<dbReference type="EMBL" id="FOGB01000004">
    <property type="protein sequence ID" value="SEQ48583.1"/>
    <property type="molecule type" value="Genomic_DNA"/>
</dbReference>
<evidence type="ECO:0000313" key="2">
    <source>
        <dbReference type="Proteomes" id="UP000198749"/>
    </source>
</evidence>
<evidence type="ECO:0000313" key="1">
    <source>
        <dbReference type="EMBL" id="SEQ48583.1"/>
    </source>
</evidence>
<protein>
    <submittedName>
        <fullName evidence="1">Chorismate lyase</fullName>
    </submittedName>
</protein>
<dbReference type="Proteomes" id="UP000198749">
    <property type="component" value="Unassembled WGS sequence"/>
</dbReference>